<dbReference type="GO" id="GO:0070860">
    <property type="term" value="C:RNA polymerase I core factor complex"/>
    <property type="evidence" value="ECO:0007669"/>
    <property type="project" value="InterPro"/>
</dbReference>
<sequence>MRWQELLAGEDDDMFEGAAARTTTRKKTDEDGEVTKSKNFKGPKAVELYLKALQLILRHQIWFLTHEKGLPAELETVVFDLWALRILQFGDKISEDNEELHSSQAFSSIDDDAEAVGDGPRFGKRERKFKGIPGLIDCLALCYLGITTLRLPVTPGDIYAWTAEGKMAYLGAIKYLPPAMRDRLPANYHAVLDPNALLRFERFYPTLIALQVGFEKEYAILWPPLNAPLLLFRYLKELALPLELYDATLRLGKLLDYDFAFHTDGKKRLGVRDLPEAQLLACFVMCVKLFYPFDGQRRYPTSTSELATSVVNWEAWCRQMDLARLKGRPGTSSYTPEELLELEKKDLVYTTEELFKLEVKDVLSMSEEQLDQYMDFYLANFLDETHIEPNQNKDDFRNKLYEWFPATTETPAQPRQALDEDNSEAKLEVVRAVQSSMKLRPAVAEEAKGTAILRPGQAYKKHKKEERLPELQKRFYEEAARVAGLSLNMLVMAVSSTETRVENWRSTQRKGKKLLDERQKEILLHGLHDPGNPQVQSTRNSEAHIGVSSIDV</sequence>
<dbReference type="PANTHER" id="PTHR31576:SF2">
    <property type="entry name" value="TATA BOX-BINDING PROTEIN-ASSOCIATED FACTOR RNA POLYMERASE I SUBUNIT B"/>
    <property type="match status" value="1"/>
</dbReference>
<evidence type="ECO:0000313" key="13">
    <source>
        <dbReference type="EMBL" id="KAF2245485.1"/>
    </source>
</evidence>
<evidence type="ECO:0000256" key="5">
    <source>
        <dbReference type="ARBA" id="ARBA00022833"/>
    </source>
</evidence>
<dbReference type="GO" id="GO:0001164">
    <property type="term" value="F:RNA polymerase I core promoter sequence-specific DNA binding"/>
    <property type="evidence" value="ECO:0007669"/>
    <property type="project" value="InterPro"/>
</dbReference>
<feature type="region of interest" description="Disordered" evidence="10">
    <location>
        <begin position="530"/>
        <end position="552"/>
    </location>
</feature>
<keyword evidence="3" id="KW-0479">Metal-binding</keyword>
<keyword evidence="9" id="KW-0539">Nucleus</keyword>
<evidence type="ECO:0000256" key="9">
    <source>
        <dbReference type="ARBA" id="ARBA00023242"/>
    </source>
</evidence>
<keyword evidence="14" id="KW-1185">Reference proteome</keyword>
<dbReference type="GO" id="GO:0042790">
    <property type="term" value="P:nucleolar large rRNA transcription by RNA polymerase I"/>
    <property type="evidence" value="ECO:0007669"/>
    <property type="project" value="TreeGrafter"/>
</dbReference>
<dbReference type="InterPro" id="IPR048540">
    <property type="entry name" value="Rrn7_cyclin_N"/>
</dbReference>
<organism evidence="13 14">
    <name type="scientific">Trematosphaeria pertusa</name>
    <dbReference type="NCBI Taxonomy" id="390896"/>
    <lineage>
        <taxon>Eukaryota</taxon>
        <taxon>Fungi</taxon>
        <taxon>Dikarya</taxon>
        <taxon>Ascomycota</taxon>
        <taxon>Pezizomycotina</taxon>
        <taxon>Dothideomycetes</taxon>
        <taxon>Pleosporomycetidae</taxon>
        <taxon>Pleosporales</taxon>
        <taxon>Massarineae</taxon>
        <taxon>Trematosphaeriaceae</taxon>
        <taxon>Trematosphaeria</taxon>
    </lineage>
</organism>
<evidence type="ECO:0000256" key="6">
    <source>
        <dbReference type="ARBA" id="ARBA00023015"/>
    </source>
</evidence>
<evidence type="ECO:0000256" key="8">
    <source>
        <dbReference type="ARBA" id="ARBA00023163"/>
    </source>
</evidence>
<evidence type="ECO:0000256" key="4">
    <source>
        <dbReference type="ARBA" id="ARBA00022771"/>
    </source>
</evidence>
<dbReference type="AlphaFoldDB" id="A0A6A6I4M5"/>
<keyword evidence="6" id="KW-0805">Transcription regulation</keyword>
<keyword evidence="7" id="KW-0238">DNA-binding</keyword>
<evidence type="ECO:0000256" key="3">
    <source>
        <dbReference type="ARBA" id="ARBA00022723"/>
    </source>
</evidence>
<dbReference type="InterPro" id="IPR048538">
    <property type="entry name" value="Rrn7_cyclin_C"/>
</dbReference>
<dbReference type="EMBL" id="ML987200">
    <property type="protein sequence ID" value="KAF2245485.1"/>
    <property type="molecule type" value="Genomic_DNA"/>
</dbReference>
<proteinExistence type="inferred from homology"/>
<evidence type="ECO:0000259" key="12">
    <source>
        <dbReference type="Pfam" id="PF20645"/>
    </source>
</evidence>
<dbReference type="GeneID" id="54577348"/>
<evidence type="ECO:0000256" key="1">
    <source>
        <dbReference type="ARBA" id="ARBA00004604"/>
    </source>
</evidence>
<gene>
    <name evidence="13" type="ORF">BU26DRAFT_433212</name>
</gene>
<dbReference type="PANTHER" id="PTHR31576">
    <property type="entry name" value="TATA BOX-BINDING PROTEIN-ASSOCIATED FACTOR RNA POLYMERASE I SUBUNIT B"/>
    <property type="match status" value="1"/>
</dbReference>
<dbReference type="GO" id="GO:0008270">
    <property type="term" value="F:zinc ion binding"/>
    <property type="evidence" value="ECO:0007669"/>
    <property type="project" value="UniProtKB-KW"/>
</dbReference>
<accession>A0A6A6I4M5</accession>
<dbReference type="Pfam" id="PF20645">
    <property type="entry name" value="Rrn7_cyclin_C"/>
    <property type="match status" value="1"/>
</dbReference>
<keyword evidence="4" id="KW-0863">Zinc-finger</keyword>
<keyword evidence="8" id="KW-0804">Transcription</keyword>
<keyword evidence="5" id="KW-0862">Zinc</keyword>
<feature type="region of interest" description="Disordered" evidence="10">
    <location>
        <begin position="17"/>
        <end position="38"/>
    </location>
</feature>
<protein>
    <submittedName>
        <fullName evidence="13">Uncharacterized protein</fullName>
    </submittedName>
</protein>
<feature type="compositionally biased region" description="Basic and acidic residues" evidence="10">
    <location>
        <begin position="26"/>
        <end position="36"/>
    </location>
</feature>
<feature type="domain" description="Rrn7/TAF1B N-terminal cyclin" evidence="11">
    <location>
        <begin position="53"/>
        <end position="177"/>
    </location>
</feature>
<dbReference type="InterPro" id="IPR033599">
    <property type="entry name" value="TAF1B/Rrn7"/>
</dbReference>
<dbReference type="Pfam" id="PF20644">
    <property type="entry name" value="Rrn7_cyclin_N"/>
    <property type="match status" value="1"/>
</dbReference>
<evidence type="ECO:0000313" key="14">
    <source>
        <dbReference type="Proteomes" id="UP000800094"/>
    </source>
</evidence>
<dbReference type="OrthoDB" id="428577at2759"/>
<dbReference type="RefSeq" id="XP_033680489.1">
    <property type="nucleotide sequence ID" value="XM_033824018.1"/>
</dbReference>
<comment type="subcellular location">
    <subcellularLocation>
        <location evidence="1">Nucleus</location>
        <location evidence="1">Nucleolus</location>
    </subcellularLocation>
</comment>
<reference evidence="13" key="1">
    <citation type="journal article" date="2020" name="Stud. Mycol.">
        <title>101 Dothideomycetes genomes: a test case for predicting lifestyles and emergence of pathogens.</title>
        <authorList>
            <person name="Haridas S."/>
            <person name="Albert R."/>
            <person name="Binder M."/>
            <person name="Bloem J."/>
            <person name="Labutti K."/>
            <person name="Salamov A."/>
            <person name="Andreopoulos B."/>
            <person name="Baker S."/>
            <person name="Barry K."/>
            <person name="Bills G."/>
            <person name="Bluhm B."/>
            <person name="Cannon C."/>
            <person name="Castanera R."/>
            <person name="Culley D."/>
            <person name="Daum C."/>
            <person name="Ezra D."/>
            <person name="Gonzalez J."/>
            <person name="Henrissat B."/>
            <person name="Kuo A."/>
            <person name="Liang C."/>
            <person name="Lipzen A."/>
            <person name="Lutzoni F."/>
            <person name="Magnuson J."/>
            <person name="Mondo S."/>
            <person name="Nolan M."/>
            <person name="Ohm R."/>
            <person name="Pangilinan J."/>
            <person name="Park H.-J."/>
            <person name="Ramirez L."/>
            <person name="Alfaro M."/>
            <person name="Sun H."/>
            <person name="Tritt A."/>
            <person name="Yoshinaga Y."/>
            <person name="Zwiers L.-H."/>
            <person name="Turgeon B."/>
            <person name="Goodwin S."/>
            <person name="Spatafora J."/>
            <person name="Crous P."/>
            <person name="Grigoriev I."/>
        </authorList>
    </citation>
    <scope>NUCLEOTIDE SEQUENCE</scope>
    <source>
        <strain evidence="13">CBS 122368</strain>
    </source>
</reference>
<name>A0A6A6I4M5_9PLEO</name>
<dbReference type="Proteomes" id="UP000800094">
    <property type="component" value="Unassembled WGS sequence"/>
</dbReference>
<comment type="similarity">
    <text evidence="2">Belongs to the RRN7/TAF1B family.</text>
</comment>
<evidence type="ECO:0000259" key="11">
    <source>
        <dbReference type="Pfam" id="PF20644"/>
    </source>
</evidence>
<evidence type="ECO:0000256" key="10">
    <source>
        <dbReference type="SAM" id="MobiDB-lite"/>
    </source>
</evidence>
<evidence type="ECO:0000256" key="7">
    <source>
        <dbReference type="ARBA" id="ARBA00023125"/>
    </source>
</evidence>
<evidence type="ECO:0000256" key="2">
    <source>
        <dbReference type="ARBA" id="ARBA00006899"/>
    </source>
</evidence>
<feature type="domain" description="Rrn7/TAF1B C-terminal cyclin" evidence="12">
    <location>
        <begin position="201"/>
        <end position="380"/>
    </location>
</feature>